<dbReference type="Proteomes" id="UP001497527">
    <property type="component" value="Unassembled WGS sequence"/>
</dbReference>
<comment type="caution">
    <text evidence="2">The sequence shown here is derived from an EMBL/GenBank/DDBJ whole genome shotgun (WGS) entry which is preliminary data.</text>
</comment>
<keyword evidence="3" id="KW-1185">Reference proteome</keyword>
<feature type="domain" description="DUF4097" evidence="1">
    <location>
        <begin position="135"/>
        <end position="240"/>
    </location>
</feature>
<evidence type="ECO:0000259" key="1">
    <source>
        <dbReference type="Pfam" id="PF13349"/>
    </source>
</evidence>
<gene>
    <name evidence="2" type="ORF">T190423A01A_20408</name>
</gene>
<dbReference type="RefSeq" id="WP_348716189.1">
    <property type="nucleotide sequence ID" value="NZ_CAXJIO010000011.1"/>
</dbReference>
<evidence type="ECO:0000313" key="2">
    <source>
        <dbReference type="EMBL" id="CAL2102657.1"/>
    </source>
</evidence>
<proteinExistence type="predicted"/>
<name>A0ABM9PAQ5_9FLAO</name>
<evidence type="ECO:0000313" key="3">
    <source>
        <dbReference type="Proteomes" id="UP001497527"/>
    </source>
</evidence>
<dbReference type="EMBL" id="CAXJIO010000011">
    <property type="protein sequence ID" value="CAL2102657.1"/>
    <property type="molecule type" value="Genomic_DNA"/>
</dbReference>
<organism evidence="2 3">
    <name type="scientific">Tenacibaculum polynesiense</name>
    <dbReference type="NCBI Taxonomy" id="3137857"/>
    <lineage>
        <taxon>Bacteria</taxon>
        <taxon>Pseudomonadati</taxon>
        <taxon>Bacteroidota</taxon>
        <taxon>Flavobacteriia</taxon>
        <taxon>Flavobacteriales</taxon>
        <taxon>Flavobacteriaceae</taxon>
        <taxon>Tenacibaculum</taxon>
    </lineage>
</organism>
<reference evidence="2 3" key="1">
    <citation type="submission" date="2024-05" db="EMBL/GenBank/DDBJ databases">
        <authorList>
            <person name="Duchaud E."/>
        </authorList>
    </citation>
    <scope>NUCLEOTIDE SEQUENCE [LARGE SCALE GENOMIC DNA]</scope>
    <source>
        <strain evidence="2">Ena-SAMPLE-TAB-13-05-2024-13:56:06:370-140308</strain>
    </source>
</reference>
<dbReference type="InterPro" id="IPR025164">
    <property type="entry name" value="Toastrack_DUF4097"/>
</dbReference>
<protein>
    <submittedName>
        <fullName evidence="2">DUF4097 domain-containing protein</fullName>
    </submittedName>
</protein>
<sequence>MKRFIFFIGLLLSYSTLTAQKKVTEKISASNIESVFVNVKFAEKIEVKNWSRNEISVEALVNINDNQDNDTFSLKGQASNSQYEVTSDYGNLFKRYKKKTTGTSKGKKSKSYNYCDQHNDIKINYTVYVPNGIALKVKSISGDVDALSYDGKLTLDLISGNVTVKKHSKKMNLKTISGDIDLVVTDAKFKAETLTGTVYSDLDIEFNKNKRNVVGSKIYGTVKNGIASLNLKTISGNIYLRKK</sequence>
<dbReference type="Pfam" id="PF13349">
    <property type="entry name" value="DUF4097"/>
    <property type="match status" value="1"/>
</dbReference>
<accession>A0ABM9PAQ5</accession>